<gene>
    <name evidence="1" type="ORF">FCALED_LOCUS9278</name>
</gene>
<dbReference type="EMBL" id="CAJVPQ010003005">
    <property type="protein sequence ID" value="CAG8615304.1"/>
    <property type="molecule type" value="Genomic_DNA"/>
</dbReference>
<dbReference type="AlphaFoldDB" id="A0A9N9GKK3"/>
<dbReference type="OrthoDB" id="2413479at2759"/>
<name>A0A9N9GKK3_9GLOM</name>
<accession>A0A9N9GKK3</accession>
<organism evidence="1 2">
    <name type="scientific">Funneliformis caledonium</name>
    <dbReference type="NCBI Taxonomy" id="1117310"/>
    <lineage>
        <taxon>Eukaryota</taxon>
        <taxon>Fungi</taxon>
        <taxon>Fungi incertae sedis</taxon>
        <taxon>Mucoromycota</taxon>
        <taxon>Glomeromycotina</taxon>
        <taxon>Glomeromycetes</taxon>
        <taxon>Glomerales</taxon>
        <taxon>Glomeraceae</taxon>
        <taxon>Funneliformis</taxon>
    </lineage>
</organism>
<evidence type="ECO:0000313" key="2">
    <source>
        <dbReference type="Proteomes" id="UP000789570"/>
    </source>
</evidence>
<sequence length="263" mass="30464">MSSKKQTIQLLATGNLVPTLHYGIYAVNWWTFIDKKTLNEEKQICIPLRLNMRVQLELNKTKFIVRIVSVEDDMKPGYVCESDVASKIYLSASEALGYSGDDIIGYLSSFMYKYQGNQSLFVQNIESKYCYIEVFQKKERVAYFRDVSPTGVWKKTGILKNYNEQELNIIELMIHLKLLYPPDYEFTDREVACLEEDNEKQDAIKNLSGTSVAHLKLKLNHMPIKTISDKWTRYSQADILKLIEEPLHKLIPDVSVYTKPNSI</sequence>
<dbReference type="Proteomes" id="UP000789570">
    <property type="component" value="Unassembled WGS sequence"/>
</dbReference>
<keyword evidence="2" id="KW-1185">Reference proteome</keyword>
<proteinExistence type="predicted"/>
<protein>
    <submittedName>
        <fullName evidence="1">6559_t:CDS:1</fullName>
    </submittedName>
</protein>
<reference evidence="1" key="1">
    <citation type="submission" date="2021-06" db="EMBL/GenBank/DDBJ databases">
        <authorList>
            <person name="Kallberg Y."/>
            <person name="Tangrot J."/>
            <person name="Rosling A."/>
        </authorList>
    </citation>
    <scope>NUCLEOTIDE SEQUENCE</scope>
    <source>
        <strain evidence="1">UK204</strain>
    </source>
</reference>
<evidence type="ECO:0000313" key="1">
    <source>
        <dbReference type="EMBL" id="CAG8615304.1"/>
    </source>
</evidence>
<comment type="caution">
    <text evidence="1">The sequence shown here is derived from an EMBL/GenBank/DDBJ whole genome shotgun (WGS) entry which is preliminary data.</text>
</comment>